<accession>A0A444IZR5</accession>
<comment type="similarity">
    <text evidence="1 2">Belongs to the phD/YefM antitoxin family.</text>
</comment>
<reference evidence="3 4" key="1">
    <citation type="submission" date="2017-01" db="EMBL/GenBank/DDBJ databases">
        <title>The cable genome- insights into the physiology and evolution of filamentous bacteria capable of sulfide oxidation via long distance electron transfer.</title>
        <authorList>
            <person name="Schreiber L."/>
            <person name="Bjerg J.T."/>
            <person name="Boggild A."/>
            <person name="Van De Vossenberg J."/>
            <person name="Meysman F."/>
            <person name="Nielsen L.P."/>
            <person name="Schramm A."/>
            <person name="Kjeldsen K.U."/>
        </authorList>
    </citation>
    <scope>NUCLEOTIDE SEQUENCE [LARGE SCALE GENOMIC DNA]</scope>
    <source>
        <strain evidence="3">MCF</strain>
    </source>
</reference>
<dbReference type="InterPro" id="IPR036165">
    <property type="entry name" value="YefM-like_sf"/>
</dbReference>
<gene>
    <name evidence="3" type="ORF">H206_00770</name>
</gene>
<dbReference type="AlphaFoldDB" id="A0A444IZR5"/>
<evidence type="ECO:0000256" key="1">
    <source>
        <dbReference type="ARBA" id="ARBA00009981"/>
    </source>
</evidence>
<keyword evidence="4" id="KW-1185">Reference proteome</keyword>
<dbReference type="Gene3D" id="3.40.1620.10">
    <property type="entry name" value="YefM-like domain"/>
    <property type="match status" value="1"/>
</dbReference>
<dbReference type="Proteomes" id="UP000287853">
    <property type="component" value="Unassembled WGS sequence"/>
</dbReference>
<dbReference type="SUPFAM" id="SSF143120">
    <property type="entry name" value="YefM-like"/>
    <property type="match status" value="1"/>
</dbReference>
<dbReference type="InterPro" id="IPR006442">
    <property type="entry name" value="Antitoxin_Phd/YefM"/>
</dbReference>
<dbReference type="EMBL" id="MTKO01000067">
    <property type="protein sequence ID" value="RWX46262.1"/>
    <property type="molecule type" value="Genomic_DNA"/>
</dbReference>
<evidence type="ECO:0000256" key="2">
    <source>
        <dbReference type="RuleBase" id="RU362080"/>
    </source>
</evidence>
<name>A0A444IZR5_9BACT</name>
<evidence type="ECO:0000313" key="3">
    <source>
        <dbReference type="EMBL" id="RWX46262.1"/>
    </source>
</evidence>
<protein>
    <recommendedName>
        <fullName evidence="2">Antitoxin</fullName>
    </recommendedName>
</protein>
<dbReference type="Pfam" id="PF02604">
    <property type="entry name" value="PhdYeFM_antitox"/>
    <property type="match status" value="1"/>
</dbReference>
<evidence type="ECO:0000313" key="4">
    <source>
        <dbReference type="Proteomes" id="UP000287853"/>
    </source>
</evidence>
<organism evidence="3 4">
    <name type="scientific">Candidatus Electrothrix aarhusensis</name>
    <dbReference type="NCBI Taxonomy" id="1859131"/>
    <lineage>
        <taxon>Bacteria</taxon>
        <taxon>Pseudomonadati</taxon>
        <taxon>Thermodesulfobacteriota</taxon>
        <taxon>Desulfobulbia</taxon>
        <taxon>Desulfobulbales</taxon>
        <taxon>Desulfobulbaceae</taxon>
        <taxon>Candidatus Electrothrix</taxon>
    </lineage>
</organism>
<sequence length="77" mass="8665">MKTMAISQFKAHALRIISQIAENHEPMIITKRGKPLARILPYEEARSSPKPGRLADTLVFEEDIVSPLGEDMWEACS</sequence>
<comment type="caution">
    <text evidence="3">The sequence shown here is derived from an EMBL/GenBank/DDBJ whole genome shotgun (WGS) entry which is preliminary data.</text>
</comment>
<comment type="function">
    <text evidence="2">Antitoxin component of a type II toxin-antitoxin (TA) system.</text>
</comment>
<proteinExistence type="inferred from homology"/>
<dbReference type="NCBIfam" id="TIGR01552">
    <property type="entry name" value="phd_fam"/>
    <property type="match status" value="1"/>
</dbReference>